<keyword evidence="14" id="KW-1185">Reference proteome</keyword>
<dbReference type="GO" id="GO:0005886">
    <property type="term" value="C:plasma membrane"/>
    <property type="evidence" value="ECO:0007669"/>
    <property type="project" value="TreeGrafter"/>
</dbReference>
<evidence type="ECO:0000256" key="4">
    <source>
        <dbReference type="ARBA" id="ARBA00022553"/>
    </source>
</evidence>
<evidence type="ECO:0000256" key="6">
    <source>
        <dbReference type="ARBA" id="ARBA00022692"/>
    </source>
</evidence>
<dbReference type="GO" id="GO:0000155">
    <property type="term" value="F:phosphorelay sensor kinase activity"/>
    <property type="evidence" value="ECO:0007669"/>
    <property type="project" value="InterPro"/>
</dbReference>
<name>A0A916ZDL5_9HYPH</name>
<dbReference type="PROSITE" id="PS50109">
    <property type="entry name" value="HIS_KIN"/>
    <property type="match status" value="1"/>
</dbReference>
<keyword evidence="5" id="KW-0808">Transferase</keyword>
<dbReference type="SUPFAM" id="SSF55874">
    <property type="entry name" value="ATPase domain of HSP90 chaperone/DNA topoisomerase II/histidine kinase"/>
    <property type="match status" value="1"/>
</dbReference>
<keyword evidence="8" id="KW-1133">Transmembrane helix</keyword>
<sequence length="456" mass="48728">MRLPRPQSLRGRLMLIAAVATLVATLLAAVAMGLALQGFVTRQIDQRLDSQAAAILGGLERGPDDSLRLAYPVDGPPFDRRNPGWFWQVEAGGEARLLSGSLLGAEPLHPLPDEAEPPRRRPPGPPLRSRPVAIADDERLHARRLAGNVGGLPVEIVVTAPRQAIAGPMGEALTPVLLSMLALGIGLVAAIWVQVRYGLRPLEALRQDLAAVRDGRAEAIPVDQPSEIRPLAAELNALLRENEAGLERARRHVANLAHGLKTPLADLALSLAAAERDPDGTARHLVEDMDRRVRHHLARARAAALGGSARAAVPLRERAADLLSVLSRIHRERDHAVSIEIAPELRVACETQDLDEMLGNLLDNAFKWARSRVCVAAEPAGSELIVRVEDDGAGLAADEVPEALVPGRRLDEMQPGHGFGLSITRELAELYGGSLAITRSGLGGLSATLRLPAARG</sequence>
<dbReference type="InterPro" id="IPR003660">
    <property type="entry name" value="HAMP_dom"/>
</dbReference>
<dbReference type="Gene3D" id="3.30.565.10">
    <property type="entry name" value="Histidine kinase-like ATPase, C-terminal domain"/>
    <property type="match status" value="1"/>
</dbReference>
<dbReference type="PANTHER" id="PTHR45436">
    <property type="entry name" value="SENSOR HISTIDINE KINASE YKOH"/>
    <property type="match status" value="1"/>
</dbReference>
<dbReference type="EC" id="2.7.13.3" evidence="3"/>
<dbReference type="InterPro" id="IPR050428">
    <property type="entry name" value="TCS_sensor_his_kinase"/>
</dbReference>
<evidence type="ECO:0000256" key="2">
    <source>
        <dbReference type="ARBA" id="ARBA00004370"/>
    </source>
</evidence>
<dbReference type="PANTHER" id="PTHR45436:SF5">
    <property type="entry name" value="SENSOR HISTIDINE KINASE TRCS"/>
    <property type="match status" value="1"/>
</dbReference>
<reference evidence="13" key="2">
    <citation type="submission" date="2020-09" db="EMBL/GenBank/DDBJ databases">
        <authorList>
            <person name="Sun Q."/>
            <person name="Zhou Y."/>
        </authorList>
    </citation>
    <scope>NUCLEOTIDE SEQUENCE</scope>
    <source>
        <strain evidence="13">CGMCC 1.15367</strain>
    </source>
</reference>
<dbReference type="Proteomes" id="UP000644699">
    <property type="component" value="Unassembled WGS sequence"/>
</dbReference>
<comment type="caution">
    <text evidence="13">The sequence shown here is derived from an EMBL/GenBank/DDBJ whole genome shotgun (WGS) entry which is preliminary data.</text>
</comment>
<keyword evidence="8" id="KW-0472">Membrane</keyword>
<dbReference type="SMART" id="SM00387">
    <property type="entry name" value="HATPase_c"/>
    <property type="match status" value="1"/>
</dbReference>
<dbReference type="RefSeq" id="WP_188906738.1">
    <property type="nucleotide sequence ID" value="NZ_BMIQ01000001.1"/>
</dbReference>
<dbReference type="Gene3D" id="1.10.287.130">
    <property type="match status" value="1"/>
</dbReference>
<dbReference type="Pfam" id="PF02518">
    <property type="entry name" value="HATPase_c"/>
    <property type="match status" value="1"/>
</dbReference>
<evidence type="ECO:0000259" key="12">
    <source>
        <dbReference type="PROSITE" id="PS50885"/>
    </source>
</evidence>
<evidence type="ECO:0000259" key="11">
    <source>
        <dbReference type="PROSITE" id="PS50109"/>
    </source>
</evidence>
<accession>A0A916ZDL5</accession>
<dbReference type="AlphaFoldDB" id="A0A916ZDL5"/>
<gene>
    <name evidence="13" type="ORF">GCM10011390_06220</name>
</gene>
<evidence type="ECO:0000256" key="7">
    <source>
        <dbReference type="ARBA" id="ARBA00022777"/>
    </source>
</evidence>
<organism evidence="13 14">
    <name type="scientific">Aureimonas endophytica</name>
    <dbReference type="NCBI Taxonomy" id="2027858"/>
    <lineage>
        <taxon>Bacteria</taxon>
        <taxon>Pseudomonadati</taxon>
        <taxon>Pseudomonadota</taxon>
        <taxon>Alphaproteobacteria</taxon>
        <taxon>Hyphomicrobiales</taxon>
        <taxon>Aurantimonadaceae</taxon>
        <taxon>Aureimonas</taxon>
    </lineage>
</organism>
<evidence type="ECO:0000256" key="8">
    <source>
        <dbReference type="ARBA" id="ARBA00022989"/>
    </source>
</evidence>
<dbReference type="EMBL" id="BMIQ01000001">
    <property type="protein sequence ID" value="GGD90192.1"/>
    <property type="molecule type" value="Genomic_DNA"/>
</dbReference>
<keyword evidence="9" id="KW-0902">Two-component regulatory system</keyword>
<dbReference type="InterPro" id="IPR036890">
    <property type="entry name" value="HATPase_C_sf"/>
</dbReference>
<evidence type="ECO:0000256" key="1">
    <source>
        <dbReference type="ARBA" id="ARBA00000085"/>
    </source>
</evidence>
<evidence type="ECO:0000313" key="14">
    <source>
        <dbReference type="Proteomes" id="UP000644699"/>
    </source>
</evidence>
<dbReference type="SUPFAM" id="SSF47384">
    <property type="entry name" value="Homodimeric domain of signal transducing histidine kinase"/>
    <property type="match status" value="1"/>
</dbReference>
<evidence type="ECO:0000256" key="9">
    <source>
        <dbReference type="ARBA" id="ARBA00023012"/>
    </source>
</evidence>
<protein>
    <recommendedName>
        <fullName evidence="3">histidine kinase</fullName>
        <ecNumber evidence="3">2.7.13.3</ecNumber>
    </recommendedName>
</protein>
<dbReference type="InterPro" id="IPR003594">
    <property type="entry name" value="HATPase_dom"/>
</dbReference>
<keyword evidence="4" id="KW-0597">Phosphoprotein</keyword>
<evidence type="ECO:0000313" key="13">
    <source>
        <dbReference type="EMBL" id="GGD90192.1"/>
    </source>
</evidence>
<dbReference type="PROSITE" id="PS50885">
    <property type="entry name" value="HAMP"/>
    <property type="match status" value="1"/>
</dbReference>
<feature type="domain" description="HAMP" evidence="12">
    <location>
        <begin position="196"/>
        <end position="247"/>
    </location>
</feature>
<comment type="subcellular location">
    <subcellularLocation>
        <location evidence="2">Membrane</location>
    </subcellularLocation>
</comment>
<proteinExistence type="predicted"/>
<comment type="catalytic activity">
    <reaction evidence="1">
        <text>ATP + protein L-histidine = ADP + protein N-phospho-L-histidine.</text>
        <dbReference type="EC" id="2.7.13.3"/>
    </reaction>
</comment>
<reference evidence="13" key="1">
    <citation type="journal article" date="2014" name="Int. J. Syst. Evol. Microbiol.">
        <title>Complete genome sequence of Corynebacterium casei LMG S-19264T (=DSM 44701T), isolated from a smear-ripened cheese.</title>
        <authorList>
            <consortium name="US DOE Joint Genome Institute (JGI-PGF)"/>
            <person name="Walter F."/>
            <person name="Albersmeier A."/>
            <person name="Kalinowski J."/>
            <person name="Ruckert C."/>
        </authorList>
    </citation>
    <scope>NUCLEOTIDE SEQUENCE</scope>
    <source>
        <strain evidence="13">CGMCC 1.15367</strain>
    </source>
</reference>
<dbReference type="InterPro" id="IPR036097">
    <property type="entry name" value="HisK_dim/P_sf"/>
</dbReference>
<feature type="region of interest" description="Disordered" evidence="10">
    <location>
        <begin position="108"/>
        <end position="131"/>
    </location>
</feature>
<evidence type="ECO:0000256" key="5">
    <source>
        <dbReference type="ARBA" id="ARBA00022679"/>
    </source>
</evidence>
<keyword evidence="6" id="KW-0812">Transmembrane</keyword>
<evidence type="ECO:0000256" key="3">
    <source>
        <dbReference type="ARBA" id="ARBA00012438"/>
    </source>
</evidence>
<feature type="domain" description="Histidine kinase" evidence="11">
    <location>
        <begin position="255"/>
        <end position="455"/>
    </location>
</feature>
<keyword evidence="7 13" id="KW-0418">Kinase</keyword>
<dbReference type="InterPro" id="IPR005467">
    <property type="entry name" value="His_kinase_dom"/>
</dbReference>
<evidence type="ECO:0000256" key="10">
    <source>
        <dbReference type="SAM" id="MobiDB-lite"/>
    </source>
</evidence>